<evidence type="ECO:0000256" key="1">
    <source>
        <dbReference type="SAM" id="MobiDB-lite"/>
    </source>
</evidence>
<accession>A0A7G5FEU4</accession>
<keyword evidence="3" id="KW-0732">Signal</keyword>
<evidence type="ECO:0000256" key="2">
    <source>
        <dbReference type="SAM" id="Phobius"/>
    </source>
</evidence>
<feature type="region of interest" description="Disordered" evidence="1">
    <location>
        <begin position="234"/>
        <end position="283"/>
    </location>
</feature>
<keyword evidence="2" id="KW-0812">Transmembrane</keyword>
<feature type="region of interest" description="Disordered" evidence="1">
    <location>
        <begin position="120"/>
        <end position="140"/>
    </location>
</feature>
<feature type="chain" id="PRO_5028902577" description="Secreted protein" evidence="3">
    <location>
        <begin position="28"/>
        <end position="328"/>
    </location>
</feature>
<keyword evidence="2" id="KW-0472">Membrane</keyword>
<name>A0A7G5FEU4_9CORY</name>
<feature type="signal peptide" evidence="3">
    <location>
        <begin position="1"/>
        <end position="27"/>
    </location>
</feature>
<evidence type="ECO:0008006" key="6">
    <source>
        <dbReference type="Google" id="ProtNLM"/>
    </source>
</evidence>
<feature type="region of interest" description="Disordered" evidence="1">
    <location>
        <begin position="176"/>
        <end position="200"/>
    </location>
</feature>
<keyword evidence="2" id="KW-1133">Transmembrane helix</keyword>
<sequence>MKRFATSVTALALAGAMSLTFVPAASAQSTATSSGYSIESIAGSMAQFYKLSGGLQAEIREALEKGDVLKLVELKARADAELAGQTGANATGNAALNALSSPATAPQTEVRTDGKIERTITGGTNAAGNLGSSAPQTEVRTDGKIERTITGGTNTAGNMGSSVPKVDVPNVDINAVTGSSGTTTNTTTTTDTNRSLNLTAGSSEDGGLNVRTILGITGLTLAGLSFGSMLSSEGGANLGSSSNTNTEKKETGGNGGRVGGEVAAGHGGNQGKAGEVAAGHPKKGDVAAGKRGVLAATGNNTAARALAAVLFLLVVSAAGVVVRRKFAS</sequence>
<dbReference type="Proteomes" id="UP000515570">
    <property type="component" value="Chromosome"/>
</dbReference>
<dbReference type="RefSeq" id="WP_182385941.1">
    <property type="nucleotide sequence ID" value="NZ_CP059833.1"/>
</dbReference>
<feature type="transmembrane region" description="Helical" evidence="2">
    <location>
        <begin position="302"/>
        <end position="322"/>
    </location>
</feature>
<reference evidence="4 5" key="1">
    <citation type="submission" date="2020-07" db="EMBL/GenBank/DDBJ databases">
        <title>non toxigenic Corynebacterium sp. nov from a clinical source.</title>
        <authorList>
            <person name="Bernier A.-M."/>
            <person name="Bernard K."/>
        </authorList>
    </citation>
    <scope>NUCLEOTIDE SEQUENCE [LARGE SCALE GENOMIC DNA]</scope>
    <source>
        <strain evidence="5">NML 93-0612</strain>
    </source>
</reference>
<protein>
    <recommendedName>
        <fullName evidence="6">Secreted protein</fullName>
    </recommendedName>
</protein>
<feature type="compositionally biased region" description="Polar residues" evidence="1">
    <location>
        <begin position="121"/>
        <end position="138"/>
    </location>
</feature>
<feature type="region of interest" description="Disordered" evidence="1">
    <location>
        <begin position="148"/>
        <end position="167"/>
    </location>
</feature>
<evidence type="ECO:0000256" key="3">
    <source>
        <dbReference type="SAM" id="SignalP"/>
    </source>
</evidence>
<keyword evidence="5" id="KW-1185">Reference proteome</keyword>
<dbReference type="EMBL" id="CP059833">
    <property type="protein sequence ID" value="QMV85135.1"/>
    <property type="molecule type" value="Genomic_DNA"/>
</dbReference>
<evidence type="ECO:0000313" key="4">
    <source>
        <dbReference type="EMBL" id="QMV85135.1"/>
    </source>
</evidence>
<dbReference type="AlphaFoldDB" id="A0A7G5FEU4"/>
<feature type="compositionally biased region" description="Low complexity" evidence="1">
    <location>
        <begin position="177"/>
        <end position="199"/>
    </location>
</feature>
<feature type="compositionally biased region" description="Polar residues" evidence="1">
    <location>
        <begin position="150"/>
        <end position="161"/>
    </location>
</feature>
<evidence type="ECO:0000313" key="5">
    <source>
        <dbReference type="Proteomes" id="UP000515570"/>
    </source>
</evidence>
<organism evidence="4 5">
    <name type="scientific">Corynebacterium hindlerae</name>
    <dbReference type="NCBI Taxonomy" id="699041"/>
    <lineage>
        <taxon>Bacteria</taxon>
        <taxon>Bacillati</taxon>
        <taxon>Actinomycetota</taxon>
        <taxon>Actinomycetes</taxon>
        <taxon>Mycobacteriales</taxon>
        <taxon>Corynebacteriaceae</taxon>
        <taxon>Corynebacterium</taxon>
    </lineage>
</organism>
<gene>
    <name evidence="4" type="ORF">HW450_12555</name>
</gene>
<proteinExistence type="predicted"/>